<evidence type="ECO:0000313" key="9">
    <source>
        <dbReference type="Proteomes" id="UP001580928"/>
    </source>
</evidence>
<dbReference type="SUPFAM" id="SSF103473">
    <property type="entry name" value="MFS general substrate transporter"/>
    <property type="match status" value="1"/>
</dbReference>
<dbReference type="InterPro" id="IPR020846">
    <property type="entry name" value="MFS_dom"/>
</dbReference>
<dbReference type="EMBL" id="JBBVGT010000002">
    <property type="protein sequence ID" value="MFB5946331.1"/>
    <property type="molecule type" value="Genomic_DNA"/>
</dbReference>
<feature type="domain" description="Major facilitator superfamily (MFS) profile" evidence="7">
    <location>
        <begin position="11"/>
        <end position="404"/>
    </location>
</feature>
<feature type="transmembrane region" description="Helical" evidence="6">
    <location>
        <begin position="290"/>
        <end position="308"/>
    </location>
</feature>
<evidence type="ECO:0000256" key="2">
    <source>
        <dbReference type="ARBA" id="ARBA00022475"/>
    </source>
</evidence>
<dbReference type="PANTHER" id="PTHR23513:SF6">
    <property type="entry name" value="MAJOR FACILITATOR SUPERFAMILY ASSOCIATED DOMAIN-CONTAINING PROTEIN"/>
    <property type="match status" value="1"/>
</dbReference>
<protein>
    <submittedName>
        <fullName evidence="8">MFS transporter</fullName>
    </submittedName>
</protein>
<reference evidence="8 9" key="1">
    <citation type="submission" date="2024-04" db="EMBL/GenBank/DDBJ databases">
        <title>Albibacterium profundi sp. nov., isolated from sediment of the Challenger Deep of Mariana Trench.</title>
        <authorList>
            <person name="Wang Y."/>
        </authorList>
    </citation>
    <scope>NUCLEOTIDE SEQUENCE [LARGE SCALE GENOMIC DNA]</scope>
    <source>
        <strain evidence="8 9">RHL897</strain>
    </source>
</reference>
<organism evidence="8 9">
    <name type="scientific">Albibacterium profundi</name>
    <dbReference type="NCBI Taxonomy" id="3134906"/>
    <lineage>
        <taxon>Bacteria</taxon>
        <taxon>Pseudomonadati</taxon>
        <taxon>Bacteroidota</taxon>
        <taxon>Sphingobacteriia</taxon>
        <taxon>Sphingobacteriales</taxon>
        <taxon>Sphingobacteriaceae</taxon>
        <taxon>Albibacterium</taxon>
    </lineage>
</organism>
<evidence type="ECO:0000256" key="1">
    <source>
        <dbReference type="ARBA" id="ARBA00004651"/>
    </source>
</evidence>
<dbReference type="Gene3D" id="1.20.1250.20">
    <property type="entry name" value="MFS general substrate transporter like domains"/>
    <property type="match status" value="1"/>
</dbReference>
<dbReference type="Pfam" id="PF07690">
    <property type="entry name" value="MFS_1"/>
    <property type="match status" value="1"/>
</dbReference>
<dbReference type="PROSITE" id="PS50850">
    <property type="entry name" value="MFS"/>
    <property type="match status" value="1"/>
</dbReference>
<name>A0ABV5CFI9_9SPHI</name>
<feature type="transmembrane region" description="Helical" evidence="6">
    <location>
        <begin position="378"/>
        <end position="399"/>
    </location>
</feature>
<dbReference type="PANTHER" id="PTHR23513">
    <property type="entry name" value="INTEGRAL MEMBRANE EFFLUX PROTEIN-RELATED"/>
    <property type="match status" value="1"/>
</dbReference>
<feature type="transmembrane region" description="Helical" evidence="6">
    <location>
        <begin position="46"/>
        <end position="67"/>
    </location>
</feature>
<evidence type="ECO:0000256" key="3">
    <source>
        <dbReference type="ARBA" id="ARBA00022692"/>
    </source>
</evidence>
<accession>A0ABV5CFI9</accession>
<gene>
    <name evidence="8" type="ORF">WKR92_10845</name>
</gene>
<comment type="subcellular location">
    <subcellularLocation>
        <location evidence="1">Cell membrane</location>
        <topology evidence="1">Multi-pass membrane protein</topology>
    </subcellularLocation>
</comment>
<dbReference type="InterPro" id="IPR036259">
    <property type="entry name" value="MFS_trans_sf"/>
</dbReference>
<keyword evidence="4 6" id="KW-1133">Transmembrane helix</keyword>
<feature type="transmembrane region" description="Helical" evidence="6">
    <location>
        <begin position="314"/>
        <end position="338"/>
    </location>
</feature>
<feature type="transmembrane region" description="Helical" evidence="6">
    <location>
        <begin position="79"/>
        <end position="98"/>
    </location>
</feature>
<evidence type="ECO:0000313" key="8">
    <source>
        <dbReference type="EMBL" id="MFB5946331.1"/>
    </source>
</evidence>
<feature type="transmembrane region" description="Helical" evidence="6">
    <location>
        <begin position="12"/>
        <end position="39"/>
    </location>
</feature>
<feature type="transmembrane region" description="Helical" evidence="6">
    <location>
        <begin position="226"/>
        <end position="245"/>
    </location>
</feature>
<keyword evidence="2" id="KW-1003">Cell membrane</keyword>
<feature type="transmembrane region" description="Helical" evidence="6">
    <location>
        <begin position="169"/>
        <end position="189"/>
    </location>
</feature>
<dbReference type="CDD" id="cd06173">
    <property type="entry name" value="MFS_MefA_like"/>
    <property type="match status" value="1"/>
</dbReference>
<keyword evidence="3 6" id="KW-0812">Transmembrane</keyword>
<evidence type="ECO:0000256" key="6">
    <source>
        <dbReference type="SAM" id="Phobius"/>
    </source>
</evidence>
<comment type="caution">
    <text evidence="8">The sequence shown here is derived from an EMBL/GenBank/DDBJ whole genome shotgun (WGS) entry which is preliminary data.</text>
</comment>
<feature type="transmembrane region" description="Helical" evidence="6">
    <location>
        <begin position="350"/>
        <end position="372"/>
    </location>
</feature>
<evidence type="ECO:0000256" key="4">
    <source>
        <dbReference type="ARBA" id="ARBA00022989"/>
    </source>
</evidence>
<proteinExistence type="predicted"/>
<evidence type="ECO:0000256" key="5">
    <source>
        <dbReference type="ARBA" id="ARBA00023136"/>
    </source>
</evidence>
<sequence length="424" mass="46023">MSVITQNWKRTFGIIWAGQFMSLMSSSLVNFAIVIWLSIETGSAEVLAYAAIAAMLPQSIIGLFAGVYIDRWDRKKTMIFADAFIALCTLVIASLFHFDVFEFWYIYVLLALRSVGSAFHMPAMQASTPMLAPKSELLRVAGINQVIQSSSNIAGPALGALAIGLMDIGYVMLIDIAGALFAIVSLLFVKIPNPEKSEQTDKGLKQVIIEVKAGVRSITAHRGLSLLFLFSILVTFCIMPVAVLFPLLTLNHFEGNAFQMSIVEAIWGVGMLLGGAVLGAFNLKSNQVTLINWTYIVLGLAFSISGLLPSWAFWIFVALTAFSGVAASVYNSCFTTIIQRKIDPAALGRVFSMFFSLSILPSLIGLMGTGFLADTIGINYTFVILGLAIILIGIIAFMIPEMTRLGLQNDAEPLVTEEDIIQEG</sequence>
<keyword evidence="5 6" id="KW-0472">Membrane</keyword>
<dbReference type="Proteomes" id="UP001580928">
    <property type="component" value="Unassembled WGS sequence"/>
</dbReference>
<dbReference type="RefSeq" id="WP_375557857.1">
    <property type="nucleotide sequence ID" value="NZ_JBBVGT010000002.1"/>
</dbReference>
<keyword evidence="9" id="KW-1185">Reference proteome</keyword>
<evidence type="ECO:0000259" key="7">
    <source>
        <dbReference type="PROSITE" id="PS50850"/>
    </source>
</evidence>
<feature type="transmembrane region" description="Helical" evidence="6">
    <location>
        <begin position="265"/>
        <end position="283"/>
    </location>
</feature>
<dbReference type="InterPro" id="IPR011701">
    <property type="entry name" value="MFS"/>
</dbReference>